<feature type="transmembrane region" description="Helical" evidence="6">
    <location>
        <begin position="58"/>
        <end position="78"/>
    </location>
</feature>
<feature type="transmembrane region" description="Helical" evidence="6">
    <location>
        <begin position="115"/>
        <end position="141"/>
    </location>
</feature>
<evidence type="ECO:0000313" key="7">
    <source>
        <dbReference type="EMBL" id="GIH17442.1"/>
    </source>
</evidence>
<feature type="transmembrane region" description="Helical" evidence="6">
    <location>
        <begin position="359"/>
        <end position="379"/>
    </location>
</feature>
<evidence type="ECO:0000256" key="2">
    <source>
        <dbReference type="ARBA" id="ARBA00022475"/>
    </source>
</evidence>
<keyword evidence="2" id="KW-1003">Cell membrane</keyword>
<dbReference type="Proteomes" id="UP000642748">
    <property type="component" value="Unassembled WGS sequence"/>
</dbReference>
<reference evidence="7" key="1">
    <citation type="submission" date="2021-01" db="EMBL/GenBank/DDBJ databases">
        <title>Whole genome shotgun sequence of Rugosimonospora africana NBRC 104875.</title>
        <authorList>
            <person name="Komaki H."/>
            <person name="Tamura T."/>
        </authorList>
    </citation>
    <scope>NUCLEOTIDE SEQUENCE</scope>
    <source>
        <strain evidence="7">NBRC 104875</strain>
    </source>
</reference>
<dbReference type="RefSeq" id="WP_203921000.1">
    <property type="nucleotide sequence ID" value="NZ_BONZ01000055.1"/>
</dbReference>
<dbReference type="Pfam" id="PF07690">
    <property type="entry name" value="MFS_1"/>
    <property type="match status" value="1"/>
</dbReference>
<evidence type="ECO:0000256" key="3">
    <source>
        <dbReference type="ARBA" id="ARBA00022692"/>
    </source>
</evidence>
<evidence type="ECO:0000313" key="8">
    <source>
        <dbReference type="Proteomes" id="UP000642748"/>
    </source>
</evidence>
<feature type="transmembrane region" description="Helical" evidence="6">
    <location>
        <begin position="319"/>
        <end position="338"/>
    </location>
</feature>
<dbReference type="InterPro" id="IPR011701">
    <property type="entry name" value="MFS"/>
</dbReference>
<dbReference type="CDD" id="cd06173">
    <property type="entry name" value="MFS_MefA_like"/>
    <property type="match status" value="1"/>
</dbReference>
<dbReference type="PRINTS" id="PR01988">
    <property type="entry name" value="EXPORTERBACE"/>
</dbReference>
<dbReference type="PANTHER" id="PTHR23513">
    <property type="entry name" value="INTEGRAL MEMBRANE EFFLUX PROTEIN-RELATED"/>
    <property type="match status" value="1"/>
</dbReference>
<evidence type="ECO:0000256" key="1">
    <source>
        <dbReference type="ARBA" id="ARBA00004651"/>
    </source>
</evidence>
<dbReference type="AlphaFoldDB" id="A0A8J3VSL9"/>
<keyword evidence="4 6" id="KW-1133">Transmembrane helix</keyword>
<dbReference type="GO" id="GO:0022857">
    <property type="term" value="F:transmembrane transporter activity"/>
    <property type="evidence" value="ECO:0007669"/>
    <property type="project" value="InterPro"/>
</dbReference>
<organism evidence="7 8">
    <name type="scientific">Rugosimonospora africana</name>
    <dbReference type="NCBI Taxonomy" id="556532"/>
    <lineage>
        <taxon>Bacteria</taxon>
        <taxon>Bacillati</taxon>
        <taxon>Actinomycetota</taxon>
        <taxon>Actinomycetes</taxon>
        <taxon>Micromonosporales</taxon>
        <taxon>Micromonosporaceae</taxon>
        <taxon>Rugosimonospora</taxon>
    </lineage>
</organism>
<evidence type="ECO:0000256" key="5">
    <source>
        <dbReference type="ARBA" id="ARBA00023136"/>
    </source>
</evidence>
<keyword evidence="5 6" id="KW-0472">Membrane</keyword>
<dbReference type="SUPFAM" id="SSF103473">
    <property type="entry name" value="MFS general substrate transporter"/>
    <property type="match status" value="1"/>
</dbReference>
<keyword evidence="8" id="KW-1185">Reference proteome</keyword>
<comment type="subcellular location">
    <subcellularLocation>
        <location evidence="1">Cell membrane</location>
        <topology evidence="1">Multi-pass membrane protein</topology>
    </subcellularLocation>
</comment>
<protein>
    <submittedName>
        <fullName evidence="7">MFS transporter</fullName>
    </submittedName>
</protein>
<dbReference type="InterPro" id="IPR022324">
    <property type="entry name" value="Bacilysin_exporter_BacE_put"/>
</dbReference>
<feature type="transmembrane region" description="Helical" evidence="6">
    <location>
        <begin position="153"/>
        <end position="176"/>
    </location>
</feature>
<feature type="transmembrane region" description="Helical" evidence="6">
    <location>
        <begin position="296"/>
        <end position="313"/>
    </location>
</feature>
<feature type="transmembrane region" description="Helical" evidence="6">
    <location>
        <begin position="262"/>
        <end position="284"/>
    </location>
</feature>
<name>A0A8J3VSL9_9ACTN</name>
<dbReference type="PANTHER" id="PTHR23513:SF17">
    <property type="entry name" value="MEMBRANE PROTEIN"/>
    <property type="match status" value="1"/>
</dbReference>
<sequence>MTTTVGSAAAETAAPPRRPAYREPGYLRYIGGQAVSTLGDQVWYVALSWSAVRLASPGLAGVILAVSSVPRLILLLFGGAIVDRYGPRRLMIGSDLVRAAVSLAAAAIALARPGIALLVVVALVFGIADAVFLPAAGALAPRLLRPDQLTGGAALNTLVARIALTIGAPLGGLLVALGGLSLASAVNAATFIVSVAALSGLRPRETAAAVREPIGRSLRDGLRYLGRHPLLRALLAVSLLANLGFVGPMNVGLAVVADRHGWGAGGIGLMLAGFGLGAAASALLMTRLTVRSGPMMAVCAAVQGAAVFAVVLAPVPAVAAAVTAVAGITSGPLAVLISSLSQRHTDDAYRGRVSSVQTLANLGITPLAVAVMGAAVGWLGIVPAFGASASLELAAAVICLAVPSLRTAARH</sequence>
<evidence type="ECO:0000256" key="6">
    <source>
        <dbReference type="SAM" id="Phobius"/>
    </source>
</evidence>
<evidence type="ECO:0000256" key="4">
    <source>
        <dbReference type="ARBA" id="ARBA00022989"/>
    </source>
</evidence>
<dbReference type="InterPro" id="IPR036259">
    <property type="entry name" value="MFS_trans_sf"/>
</dbReference>
<keyword evidence="3 6" id="KW-0812">Transmembrane</keyword>
<proteinExistence type="predicted"/>
<dbReference type="Gene3D" id="1.20.1250.20">
    <property type="entry name" value="MFS general substrate transporter like domains"/>
    <property type="match status" value="1"/>
</dbReference>
<comment type="caution">
    <text evidence="7">The sequence shown here is derived from an EMBL/GenBank/DDBJ whole genome shotgun (WGS) entry which is preliminary data.</text>
</comment>
<feature type="transmembrane region" description="Helical" evidence="6">
    <location>
        <begin position="233"/>
        <end position="256"/>
    </location>
</feature>
<accession>A0A8J3VSL9</accession>
<feature type="transmembrane region" description="Helical" evidence="6">
    <location>
        <begin position="385"/>
        <end position="405"/>
    </location>
</feature>
<dbReference type="EMBL" id="BONZ01000055">
    <property type="protein sequence ID" value="GIH17442.1"/>
    <property type="molecule type" value="Genomic_DNA"/>
</dbReference>
<gene>
    <name evidence="7" type="ORF">Raf01_56140</name>
</gene>
<dbReference type="GO" id="GO:0005886">
    <property type="term" value="C:plasma membrane"/>
    <property type="evidence" value="ECO:0007669"/>
    <property type="project" value="UniProtKB-SubCell"/>
</dbReference>